<dbReference type="EMBL" id="CAVLEF010000008">
    <property type="protein sequence ID" value="CAK1546637.1"/>
    <property type="molecule type" value="Genomic_DNA"/>
</dbReference>
<feature type="compositionally biased region" description="Polar residues" evidence="1">
    <location>
        <begin position="194"/>
        <end position="205"/>
    </location>
</feature>
<feature type="compositionally biased region" description="Low complexity" evidence="1">
    <location>
        <begin position="416"/>
        <end position="436"/>
    </location>
</feature>
<accession>A0AAV1JCI8</accession>
<feature type="compositionally biased region" description="Pro residues" evidence="1">
    <location>
        <begin position="450"/>
        <end position="460"/>
    </location>
</feature>
<reference evidence="2 3" key="1">
    <citation type="submission" date="2023-11" db="EMBL/GenBank/DDBJ databases">
        <authorList>
            <person name="Okamura Y."/>
        </authorList>
    </citation>
    <scope>NUCLEOTIDE SEQUENCE [LARGE SCALE GENOMIC DNA]</scope>
</reference>
<comment type="caution">
    <text evidence="2">The sequence shown here is derived from an EMBL/GenBank/DDBJ whole genome shotgun (WGS) entry which is preliminary data.</text>
</comment>
<sequence length="595" mass="65852">MGEQHYSIISVKADVFCVTSKIVCEVWISNFVTIHKYNTKRWRPNRTANTRNTKNILAAEALCLTQTNNSEASLTHSAGEGGTREYHYEYKEEKLPTGKYDRKDFHTVEEYTIPAKTKPKASESSSYYYEREERELPLVTGTRTYNYETTSSTPGYSKVKTSKATKEMTQNVEELDSLLDDLQKDQERQLYKSGYTSDTAESTSFDYRRGTPAKAPSSGYSTLKHEERVENSSWGTSPPPPPAITRAAEVRQEMYREEKTESRVVPSQISPAIPQAVPPTICANCHHVPATGTLSRSSTPMNKVTTTVKTYTYEVPADQDPTTVPLPSVADHHHKYVSEEHHNTTTSTSGTLPRVVPSPNPIGGCQYCSHCNSTIREYRTHTTDHTNERMIYPPPANDTKLLHPEPQNGHGPYGPTTYKYSETSYSSQNTSQRFPSSPSPSQPRSLSPPSASPGPFPRPSTPSNTQQPPKKLDDLLADFPEARFPTQPDGLTQRKVEVSRETQSSALTAAKSPPIGSSKNVAGPAVYYPPGHTPFANKDSGYQASAMQAGGGQYASGRAMYEYESGAKSREKRSEKKTAVPICLPLCCAMPCVIM</sequence>
<evidence type="ECO:0000313" key="2">
    <source>
        <dbReference type="EMBL" id="CAK1546637.1"/>
    </source>
</evidence>
<organism evidence="2 3">
    <name type="scientific">Leptosia nina</name>
    <dbReference type="NCBI Taxonomy" id="320188"/>
    <lineage>
        <taxon>Eukaryota</taxon>
        <taxon>Metazoa</taxon>
        <taxon>Ecdysozoa</taxon>
        <taxon>Arthropoda</taxon>
        <taxon>Hexapoda</taxon>
        <taxon>Insecta</taxon>
        <taxon>Pterygota</taxon>
        <taxon>Neoptera</taxon>
        <taxon>Endopterygota</taxon>
        <taxon>Lepidoptera</taxon>
        <taxon>Glossata</taxon>
        <taxon>Ditrysia</taxon>
        <taxon>Papilionoidea</taxon>
        <taxon>Pieridae</taxon>
        <taxon>Pierinae</taxon>
        <taxon>Leptosia</taxon>
    </lineage>
</organism>
<evidence type="ECO:0000256" key="1">
    <source>
        <dbReference type="SAM" id="MobiDB-lite"/>
    </source>
</evidence>
<keyword evidence="3" id="KW-1185">Reference proteome</keyword>
<dbReference type="PANTHER" id="PTHR41156">
    <property type="entry name" value="AGAP006184-PA"/>
    <property type="match status" value="1"/>
</dbReference>
<evidence type="ECO:0008006" key="4">
    <source>
        <dbReference type="Google" id="ProtNLM"/>
    </source>
</evidence>
<feature type="region of interest" description="Disordered" evidence="1">
    <location>
        <begin position="190"/>
        <end position="242"/>
    </location>
</feature>
<protein>
    <recommendedName>
        <fullName evidence="4">Proteoglycan 4</fullName>
    </recommendedName>
</protein>
<evidence type="ECO:0000313" key="3">
    <source>
        <dbReference type="Proteomes" id="UP001497472"/>
    </source>
</evidence>
<dbReference type="AlphaFoldDB" id="A0AAV1JCI8"/>
<dbReference type="PANTHER" id="PTHR41156:SF1">
    <property type="entry name" value="ZASP-LIKE MOTIF DOMAIN-CONTAINING PROTEIN"/>
    <property type="match status" value="1"/>
</dbReference>
<dbReference type="Proteomes" id="UP001497472">
    <property type="component" value="Unassembled WGS sequence"/>
</dbReference>
<name>A0AAV1JCI8_9NEOP</name>
<feature type="region of interest" description="Disordered" evidence="1">
    <location>
        <begin position="382"/>
        <end position="516"/>
    </location>
</feature>
<gene>
    <name evidence="2" type="ORF">LNINA_LOCUS6188</name>
</gene>
<proteinExistence type="predicted"/>